<dbReference type="AlphaFoldDB" id="A0A0P1AU85"/>
<reference evidence="2" key="1">
    <citation type="submission" date="2014-09" db="EMBL/GenBank/DDBJ databases">
        <authorList>
            <person name="Sharma Rahul"/>
            <person name="Thines Marco"/>
        </authorList>
    </citation>
    <scope>NUCLEOTIDE SEQUENCE [LARGE SCALE GENOMIC DNA]</scope>
</reference>
<dbReference type="GeneID" id="36397148"/>
<dbReference type="RefSeq" id="XP_024582190.1">
    <property type="nucleotide sequence ID" value="XM_024716608.1"/>
</dbReference>
<name>A0A0P1AU85_PLAHL</name>
<dbReference type="EMBL" id="CCYD01001640">
    <property type="protein sequence ID" value="CEG45821.1"/>
    <property type="molecule type" value="Genomic_DNA"/>
</dbReference>
<keyword evidence="2" id="KW-1185">Reference proteome</keyword>
<organism evidence="1 2">
    <name type="scientific">Plasmopara halstedii</name>
    <name type="common">Downy mildew of sunflower</name>
    <dbReference type="NCBI Taxonomy" id="4781"/>
    <lineage>
        <taxon>Eukaryota</taxon>
        <taxon>Sar</taxon>
        <taxon>Stramenopiles</taxon>
        <taxon>Oomycota</taxon>
        <taxon>Peronosporomycetes</taxon>
        <taxon>Peronosporales</taxon>
        <taxon>Peronosporaceae</taxon>
        <taxon>Plasmopara</taxon>
    </lineage>
</organism>
<protein>
    <submittedName>
        <fullName evidence="1">Uncharacterized protein</fullName>
    </submittedName>
</protein>
<sequence length="57" mass="6337">MVVGQPSQRRDDHFAQTIQTSIGRDKISGLVACYFFATNSPKVTKDVARVHVVHPRA</sequence>
<accession>A0A0P1AU85</accession>
<evidence type="ECO:0000313" key="2">
    <source>
        <dbReference type="Proteomes" id="UP000054928"/>
    </source>
</evidence>
<evidence type="ECO:0000313" key="1">
    <source>
        <dbReference type="EMBL" id="CEG45821.1"/>
    </source>
</evidence>
<proteinExistence type="predicted"/>
<dbReference type="Proteomes" id="UP000054928">
    <property type="component" value="Unassembled WGS sequence"/>
</dbReference>